<evidence type="ECO:0000256" key="9">
    <source>
        <dbReference type="SAM" id="MobiDB-lite"/>
    </source>
</evidence>
<evidence type="ECO:0000256" key="7">
    <source>
        <dbReference type="ARBA" id="ARBA00023136"/>
    </source>
</evidence>
<evidence type="ECO:0000256" key="8">
    <source>
        <dbReference type="RuleBase" id="RU363075"/>
    </source>
</evidence>
<keyword evidence="5 8" id="KW-0256">Endoplasmic reticulum</keyword>
<dbReference type="PANTHER" id="PTHR22760:SF4">
    <property type="entry name" value="GPI MANNOSYLTRANSFERASE 3"/>
    <property type="match status" value="1"/>
</dbReference>
<feature type="transmembrane region" description="Helical" evidence="8">
    <location>
        <begin position="324"/>
        <end position="345"/>
    </location>
</feature>
<proteinExistence type="inferred from homology"/>
<feature type="region of interest" description="Disordered" evidence="9">
    <location>
        <begin position="713"/>
        <end position="734"/>
    </location>
</feature>
<organism evidence="10 11">
    <name type="scientific">Polarella glacialis</name>
    <name type="common">Dinoflagellate</name>
    <dbReference type="NCBI Taxonomy" id="89957"/>
    <lineage>
        <taxon>Eukaryota</taxon>
        <taxon>Sar</taxon>
        <taxon>Alveolata</taxon>
        <taxon>Dinophyceae</taxon>
        <taxon>Suessiales</taxon>
        <taxon>Suessiaceae</taxon>
        <taxon>Polarella</taxon>
    </lineage>
</organism>
<gene>
    <name evidence="10" type="ORF">PGLA2088_LOCUS57</name>
</gene>
<dbReference type="EC" id="2.4.1.-" evidence="8"/>
<evidence type="ECO:0000313" key="11">
    <source>
        <dbReference type="Proteomes" id="UP000626109"/>
    </source>
</evidence>
<evidence type="ECO:0000256" key="5">
    <source>
        <dbReference type="ARBA" id="ARBA00022824"/>
    </source>
</evidence>
<dbReference type="GO" id="GO:0000026">
    <property type="term" value="F:alpha-1,2-mannosyltransferase activity"/>
    <property type="evidence" value="ECO:0007669"/>
    <property type="project" value="TreeGrafter"/>
</dbReference>
<accession>A0A813GI82</accession>
<evidence type="ECO:0000256" key="4">
    <source>
        <dbReference type="ARBA" id="ARBA00022692"/>
    </source>
</evidence>
<sequence length="808" mass="88436">MEPSSELSNRNQFLTTPLCQSTGACTRLRDALVQYGFAVLKVSARNSELFRRCARRFEHTFFRALPAATKERLRHFDSSGGLKGWNRPSAAKEVFRVPENCKAALEASVWPPSLRGRRLARDAQSARRRLWQLASACLRAVPRSPAVDEPSSPSPFDIFFYANDPENLLAEDVANLSPHVDPGLLTLVPVAATPGLALRCPGAGPRGLRWCKVEEDMQLEPYRHVVVFPGVALGLLAPATVHMVYKKPGCARVSLVYELRRRLRLWLLLASFRLLNALVLRTSFSPDEHWQALEVAHSWVFGFGHLTWEWEPCIALRGVLHPGIFATFYAVLQLLGADSALAVAYGPRLMQGLAASAADLAVYRVASSLLGARAAAWALAVQLGSWFHFYCLPRTYSSSAEAVLGALALELWLRRPDGALVGSSHRPAALLLGSLCVALRPTAAVYWAAMVLYEVQSTLLSSSGKLSGRVLRLVCDLLAPGLLISVVVLAASTLLDSIYYGAWVLVTWNFARFNLLHDGGALYGSHPWHWYATEGLAVTLGTFLPFFLAGAWLCCRGVGGLERLRGALVASATSLAVLSLASHKEYRFLLPFLPLASLLAGVGLERAEAACARRSKGGEGRRALVLIVFGPQLVAALFFSLVHQRGPEAVMAHLRLQPPGPEGAFFLTPCHATPLHAFLHQNVPLHFLDCSPGHGSLRDRFFERPLPMLAELFPSAEHPPSSGEAPPEGSPVEPCLQSRYKVQGMALPEVAVVWGSLISREEAVGAWLEANGFELEALLEDGVWTEGPYGLETWPTFRIYRRKAHLTE</sequence>
<dbReference type="PANTHER" id="PTHR22760">
    <property type="entry name" value="GLYCOSYLTRANSFERASE"/>
    <property type="match status" value="1"/>
</dbReference>
<comment type="similarity">
    <text evidence="8">Belongs to the glycosyltransferase 22 family.</text>
</comment>
<keyword evidence="7 8" id="KW-0472">Membrane</keyword>
<reference evidence="10" key="1">
    <citation type="submission" date="2021-02" db="EMBL/GenBank/DDBJ databases">
        <authorList>
            <person name="Dougan E. K."/>
            <person name="Rhodes N."/>
            <person name="Thang M."/>
            <person name="Chan C."/>
        </authorList>
    </citation>
    <scope>NUCLEOTIDE SEQUENCE</scope>
</reference>
<evidence type="ECO:0000256" key="3">
    <source>
        <dbReference type="ARBA" id="ARBA00022679"/>
    </source>
</evidence>
<dbReference type="SUPFAM" id="SSF51197">
    <property type="entry name" value="Clavaminate synthase-like"/>
    <property type="match status" value="1"/>
</dbReference>
<comment type="subcellular location">
    <subcellularLocation>
        <location evidence="1 8">Endoplasmic reticulum membrane</location>
        <topology evidence="1 8">Multi-pass membrane protein</topology>
    </subcellularLocation>
</comment>
<dbReference type="Pfam" id="PF03901">
    <property type="entry name" value="Glyco_transf_22"/>
    <property type="match status" value="1"/>
</dbReference>
<comment type="caution">
    <text evidence="10">The sequence shown here is derived from an EMBL/GenBank/DDBJ whole genome shotgun (WGS) entry which is preliminary data.</text>
</comment>
<keyword evidence="2 8" id="KW-0328">Glycosyltransferase</keyword>
<keyword evidence="3" id="KW-0808">Transferase</keyword>
<evidence type="ECO:0000256" key="1">
    <source>
        <dbReference type="ARBA" id="ARBA00004477"/>
    </source>
</evidence>
<dbReference type="GO" id="GO:0006506">
    <property type="term" value="P:GPI anchor biosynthetic process"/>
    <property type="evidence" value="ECO:0007669"/>
    <property type="project" value="TreeGrafter"/>
</dbReference>
<evidence type="ECO:0000256" key="6">
    <source>
        <dbReference type="ARBA" id="ARBA00022989"/>
    </source>
</evidence>
<keyword evidence="4 8" id="KW-0812">Transmembrane</keyword>
<protein>
    <recommendedName>
        <fullName evidence="8">Mannosyltransferase</fullName>
        <ecNumber evidence="8">2.4.1.-</ecNumber>
    </recommendedName>
</protein>
<dbReference type="InterPro" id="IPR027443">
    <property type="entry name" value="IPNS-like_sf"/>
</dbReference>
<feature type="transmembrane region" description="Helical" evidence="8">
    <location>
        <begin position="226"/>
        <end position="245"/>
    </location>
</feature>
<feature type="transmembrane region" description="Helical" evidence="8">
    <location>
        <begin position="470"/>
        <end position="491"/>
    </location>
</feature>
<keyword evidence="6 8" id="KW-1133">Transmembrane helix</keyword>
<dbReference type="InterPro" id="IPR005599">
    <property type="entry name" value="GPI_mannosylTrfase"/>
</dbReference>
<evidence type="ECO:0000313" key="10">
    <source>
        <dbReference type="EMBL" id="CAE8622381.1"/>
    </source>
</evidence>
<dbReference type="Proteomes" id="UP000626109">
    <property type="component" value="Unassembled WGS sequence"/>
</dbReference>
<dbReference type="Gene3D" id="2.60.120.330">
    <property type="entry name" value="B-lactam Antibiotic, Isopenicillin N Synthase, Chain"/>
    <property type="match status" value="1"/>
</dbReference>
<evidence type="ECO:0000256" key="2">
    <source>
        <dbReference type="ARBA" id="ARBA00022676"/>
    </source>
</evidence>
<feature type="transmembrane region" description="Helical" evidence="8">
    <location>
        <begin position="535"/>
        <end position="554"/>
    </location>
</feature>
<dbReference type="AlphaFoldDB" id="A0A813GI82"/>
<feature type="compositionally biased region" description="Low complexity" evidence="9">
    <location>
        <begin position="714"/>
        <end position="734"/>
    </location>
</feature>
<feature type="transmembrane region" description="Helical" evidence="8">
    <location>
        <begin position="498"/>
        <end position="515"/>
    </location>
</feature>
<dbReference type="EMBL" id="CAJNNW010000043">
    <property type="protein sequence ID" value="CAE8622381.1"/>
    <property type="molecule type" value="Genomic_DNA"/>
</dbReference>
<feature type="transmembrane region" description="Helical" evidence="8">
    <location>
        <begin position="429"/>
        <end position="450"/>
    </location>
</feature>
<feature type="transmembrane region" description="Helical" evidence="8">
    <location>
        <begin position="624"/>
        <end position="642"/>
    </location>
</feature>
<dbReference type="GO" id="GO:0005789">
    <property type="term" value="C:endoplasmic reticulum membrane"/>
    <property type="evidence" value="ECO:0007669"/>
    <property type="project" value="UniProtKB-SubCell"/>
</dbReference>
<feature type="transmembrane region" description="Helical" evidence="8">
    <location>
        <begin position="265"/>
        <end position="284"/>
    </location>
</feature>
<name>A0A813GI82_POLGL</name>